<sequence>MQYSALIVLAVISGLAIAAPAAEPRDLVARDCAKAIRSFNLERRAKRGLDRRSMITSIPNLSNACIAAPNVPLLNYVAQPPIRADVTEGQEGIPLILDVGVMDVTTCTPMTNTMVEVWSPNAQGNYGSFLRGAQATSSSGIVEFQTIFPGFPSGAANHINLMVHQNTMTSPVSHVGQVFFTDRWTDVVSLKAPYNTNTNVRMTNAQDPAYAKASAQGYSAIVDIESIHDDWPEGVIGYISKCTNVMVVFVDDIDEFDTRTLAMGVNPTRAS</sequence>
<dbReference type="SUPFAM" id="SSF49482">
    <property type="entry name" value="Aromatic compound dioxygenase"/>
    <property type="match status" value="1"/>
</dbReference>
<evidence type="ECO:0000256" key="1">
    <source>
        <dbReference type="SAM" id="SignalP"/>
    </source>
</evidence>
<gene>
    <name evidence="2" type="ORF">HGRIS_008343</name>
</gene>
<feature type="chain" id="PRO_5045286802" description="Intradiol ring-cleavage dioxygenases domain-containing protein" evidence="1">
    <location>
        <begin position="19"/>
        <end position="271"/>
    </location>
</feature>
<protein>
    <recommendedName>
        <fullName evidence="4">Intradiol ring-cleavage dioxygenases domain-containing protein</fullName>
    </recommendedName>
</protein>
<evidence type="ECO:0000313" key="3">
    <source>
        <dbReference type="Proteomes" id="UP001556367"/>
    </source>
</evidence>
<evidence type="ECO:0008006" key="4">
    <source>
        <dbReference type="Google" id="ProtNLM"/>
    </source>
</evidence>
<dbReference type="PANTHER" id="PTHR34315:SF1">
    <property type="entry name" value="INTRADIOL RING-CLEAVAGE DIOXYGENASES DOMAIN-CONTAINING PROTEIN-RELATED"/>
    <property type="match status" value="1"/>
</dbReference>
<reference evidence="3" key="1">
    <citation type="submission" date="2024-06" db="EMBL/GenBank/DDBJ databases">
        <title>Multi-omics analyses provide insights into the biosynthesis of the anticancer antibiotic pleurotin in Hohenbuehelia grisea.</title>
        <authorList>
            <person name="Weaver J.A."/>
            <person name="Alberti F."/>
        </authorList>
    </citation>
    <scope>NUCLEOTIDE SEQUENCE [LARGE SCALE GENOMIC DNA]</scope>
    <source>
        <strain evidence="3">T-177</strain>
    </source>
</reference>
<keyword evidence="3" id="KW-1185">Reference proteome</keyword>
<dbReference type="EMBL" id="JASNQZ010000011">
    <property type="protein sequence ID" value="KAL0951664.1"/>
    <property type="molecule type" value="Genomic_DNA"/>
</dbReference>
<dbReference type="PANTHER" id="PTHR34315">
    <property type="match status" value="1"/>
</dbReference>
<accession>A0ABR3J7N0</accession>
<proteinExistence type="predicted"/>
<organism evidence="2 3">
    <name type="scientific">Hohenbuehelia grisea</name>
    <dbReference type="NCBI Taxonomy" id="104357"/>
    <lineage>
        <taxon>Eukaryota</taxon>
        <taxon>Fungi</taxon>
        <taxon>Dikarya</taxon>
        <taxon>Basidiomycota</taxon>
        <taxon>Agaricomycotina</taxon>
        <taxon>Agaricomycetes</taxon>
        <taxon>Agaricomycetidae</taxon>
        <taxon>Agaricales</taxon>
        <taxon>Pleurotineae</taxon>
        <taxon>Pleurotaceae</taxon>
        <taxon>Hohenbuehelia</taxon>
    </lineage>
</organism>
<keyword evidence="1" id="KW-0732">Signal</keyword>
<comment type="caution">
    <text evidence="2">The sequence shown here is derived from an EMBL/GenBank/DDBJ whole genome shotgun (WGS) entry which is preliminary data.</text>
</comment>
<name>A0ABR3J7N0_9AGAR</name>
<evidence type="ECO:0000313" key="2">
    <source>
        <dbReference type="EMBL" id="KAL0951664.1"/>
    </source>
</evidence>
<feature type="signal peptide" evidence="1">
    <location>
        <begin position="1"/>
        <end position="18"/>
    </location>
</feature>
<dbReference type="Proteomes" id="UP001556367">
    <property type="component" value="Unassembled WGS sequence"/>
</dbReference>
<dbReference type="InterPro" id="IPR015889">
    <property type="entry name" value="Intradiol_dOase_core"/>
</dbReference>
<dbReference type="Gene3D" id="2.60.130.10">
    <property type="entry name" value="Aromatic compound dioxygenase"/>
    <property type="match status" value="1"/>
</dbReference>